<sequence>MTYQTNRNPPTSNRQLLIIFGIFLGIIIVIIWLVCFFVDNLVWIISPRIEQQLGTLIVPAYERLAQPSQTQDTLNKLLNKLELNLPLEQRKGRDYQVLYVPNKTVNALALPGDRIIIFSGLLKQADSENELMMILGHELGHFANRDHLRSILRQLILPITLASVTGNSDWLVSVASSVAVVSDAKYSQSQEAQADKLGLELLYKTYNHVAGATDFFDKLSNQKNSDLDFLSTHPSPKQRVKDLQRLIKEKHYQIGELSPLPKELLIR</sequence>
<dbReference type="InterPro" id="IPR051156">
    <property type="entry name" value="Mito/Outer_Membr_Metalloprot"/>
</dbReference>
<protein>
    <submittedName>
        <fullName evidence="9">M48 family metallopeptidase</fullName>
    </submittedName>
</protein>
<dbReference type="PANTHER" id="PTHR22726:SF1">
    <property type="entry name" value="METALLOENDOPEPTIDASE OMA1, MITOCHONDRIAL"/>
    <property type="match status" value="1"/>
</dbReference>
<feature type="transmembrane region" description="Helical" evidence="7">
    <location>
        <begin position="16"/>
        <end position="38"/>
    </location>
</feature>
<comment type="cofactor">
    <cofactor evidence="6">
        <name>Zn(2+)</name>
        <dbReference type="ChEBI" id="CHEBI:29105"/>
    </cofactor>
    <text evidence="6">Binds 1 zinc ion per subunit.</text>
</comment>
<dbReference type="Proteomes" id="UP000729701">
    <property type="component" value="Unassembled WGS sequence"/>
</dbReference>
<evidence type="ECO:0000313" key="9">
    <source>
        <dbReference type="EMBL" id="MBW4671693.1"/>
    </source>
</evidence>
<evidence type="ECO:0000256" key="1">
    <source>
        <dbReference type="ARBA" id="ARBA00022670"/>
    </source>
</evidence>
<proteinExistence type="inferred from homology"/>
<evidence type="ECO:0000256" key="2">
    <source>
        <dbReference type="ARBA" id="ARBA00022723"/>
    </source>
</evidence>
<name>A0A951QW46_9CYAN</name>
<dbReference type="GO" id="GO:0051603">
    <property type="term" value="P:proteolysis involved in protein catabolic process"/>
    <property type="evidence" value="ECO:0007669"/>
    <property type="project" value="TreeGrafter"/>
</dbReference>
<dbReference type="Pfam" id="PF01435">
    <property type="entry name" value="Peptidase_M48"/>
    <property type="match status" value="1"/>
</dbReference>
<gene>
    <name evidence="9" type="ORF">KME60_30765</name>
</gene>
<evidence type="ECO:0000256" key="7">
    <source>
        <dbReference type="SAM" id="Phobius"/>
    </source>
</evidence>
<dbReference type="InterPro" id="IPR001915">
    <property type="entry name" value="Peptidase_M48"/>
</dbReference>
<keyword evidence="5 6" id="KW-0482">Metalloprotease</keyword>
<dbReference type="CDD" id="cd07324">
    <property type="entry name" value="M48C_Oma1-like"/>
    <property type="match status" value="1"/>
</dbReference>
<keyword evidence="7" id="KW-0812">Transmembrane</keyword>
<accession>A0A951QW46</accession>
<dbReference type="GO" id="GO:0004222">
    <property type="term" value="F:metalloendopeptidase activity"/>
    <property type="evidence" value="ECO:0007669"/>
    <property type="project" value="InterPro"/>
</dbReference>
<keyword evidence="7" id="KW-1133">Transmembrane helix</keyword>
<dbReference type="AlphaFoldDB" id="A0A951QW46"/>
<keyword evidence="2" id="KW-0479">Metal-binding</keyword>
<evidence type="ECO:0000256" key="3">
    <source>
        <dbReference type="ARBA" id="ARBA00022801"/>
    </source>
</evidence>
<dbReference type="EMBL" id="JAHHGZ010000051">
    <property type="protein sequence ID" value="MBW4671693.1"/>
    <property type="molecule type" value="Genomic_DNA"/>
</dbReference>
<comment type="caution">
    <text evidence="9">The sequence shown here is derived from an EMBL/GenBank/DDBJ whole genome shotgun (WGS) entry which is preliminary data.</text>
</comment>
<comment type="similarity">
    <text evidence="6">Belongs to the peptidase M48 family.</text>
</comment>
<evidence type="ECO:0000313" key="10">
    <source>
        <dbReference type="Proteomes" id="UP000729701"/>
    </source>
</evidence>
<dbReference type="Gene3D" id="3.30.2010.10">
    <property type="entry name" value="Metalloproteases ('zincins'), catalytic domain"/>
    <property type="match status" value="1"/>
</dbReference>
<evidence type="ECO:0000256" key="5">
    <source>
        <dbReference type="ARBA" id="ARBA00023049"/>
    </source>
</evidence>
<feature type="domain" description="Peptidase M48" evidence="8">
    <location>
        <begin position="89"/>
        <end position="245"/>
    </location>
</feature>
<evidence type="ECO:0000256" key="6">
    <source>
        <dbReference type="RuleBase" id="RU003983"/>
    </source>
</evidence>
<reference evidence="9" key="2">
    <citation type="journal article" date="2022" name="Microbiol. Resour. Announc.">
        <title>Metagenome Sequencing to Explore Phylogenomics of Terrestrial Cyanobacteria.</title>
        <authorList>
            <person name="Ward R.D."/>
            <person name="Stajich J.E."/>
            <person name="Johansen J.R."/>
            <person name="Huntemann M."/>
            <person name="Clum A."/>
            <person name="Foster B."/>
            <person name="Foster B."/>
            <person name="Roux S."/>
            <person name="Palaniappan K."/>
            <person name="Varghese N."/>
            <person name="Mukherjee S."/>
            <person name="Reddy T.B.K."/>
            <person name="Daum C."/>
            <person name="Copeland A."/>
            <person name="Chen I.A."/>
            <person name="Ivanova N.N."/>
            <person name="Kyrpides N.C."/>
            <person name="Shapiro N."/>
            <person name="Eloe-Fadrosh E.A."/>
            <person name="Pietrasiak N."/>
        </authorList>
    </citation>
    <scope>NUCLEOTIDE SEQUENCE</scope>
    <source>
        <strain evidence="9">GSE-NOS-MK-12-04C</strain>
    </source>
</reference>
<dbReference type="PANTHER" id="PTHR22726">
    <property type="entry name" value="METALLOENDOPEPTIDASE OMA1"/>
    <property type="match status" value="1"/>
</dbReference>
<keyword evidence="3 6" id="KW-0378">Hydrolase</keyword>
<organism evidence="9 10">
    <name type="scientific">Cyanomargarita calcarea GSE-NOS-MK-12-04C</name>
    <dbReference type="NCBI Taxonomy" id="2839659"/>
    <lineage>
        <taxon>Bacteria</taxon>
        <taxon>Bacillati</taxon>
        <taxon>Cyanobacteriota</taxon>
        <taxon>Cyanophyceae</taxon>
        <taxon>Nostocales</taxon>
        <taxon>Cyanomargaritaceae</taxon>
        <taxon>Cyanomargarita</taxon>
    </lineage>
</organism>
<evidence type="ECO:0000256" key="4">
    <source>
        <dbReference type="ARBA" id="ARBA00022833"/>
    </source>
</evidence>
<dbReference type="GO" id="GO:0016020">
    <property type="term" value="C:membrane"/>
    <property type="evidence" value="ECO:0007669"/>
    <property type="project" value="TreeGrafter"/>
</dbReference>
<keyword evidence="1 6" id="KW-0645">Protease</keyword>
<keyword evidence="7" id="KW-0472">Membrane</keyword>
<keyword evidence="4 6" id="KW-0862">Zinc</keyword>
<reference evidence="9" key="1">
    <citation type="submission" date="2021-05" db="EMBL/GenBank/DDBJ databases">
        <authorList>
            <person name="Pietrasiak N."/>
            <person name="Ward R."/>
            <person name="Stajich J.E."/>
            <person name="Kurbessoian T."/>
        </authorList>
    </citation>
    <scope>NUCLEOTIDE SEQUENCE</scope>
    <source>
        <strain evidence="9">GSE-NOS-MK-12-04C</strain>
    </source>
</reference>
<evidence type="ECO:0000259" key="8">
    <source>
        <dbReference type="Pfam" id="PF01435"/>
    </source>
</evidence>
<dbReference type="GO" id="GO:0046872">
    <property type="term" value="F:metal ion binding"/>
    <property type="evidence" value="ECO:0007669"/>
    <property type="project" value="UniProtKB-KW"/>
</dbReference>